<dbReference type="InterPro" id="IPR029069">
    <property type="entry name" value="HotDog_dom_sf"/>
</dbReference>
<organism evidence="2 3">
    <name type="scientific">Sphingomonas jejuensis</name>
    <dbReference type="NCBI Taxonomy" id="904715"/>
    <lineage>
        <taxon>Bacteria</taxon>
        <taxon>Pseudomonadati</taxon>
        <taxon>Pseudomonadota</taxon>
        <taxon>Alphaproteobacteria</taxon>
        <taxon>Sphingomonadales</taxon>
        <taxon>Sphingomonadaceae</taxon>
        <taxon>Sphingomonas</taxon>
    </lineage>
</organism>
<accession>A0ABX0XI32</accession>
<dbReference type="EMBL" id="JAATJE010000001">
    <property type="protein sequence ID" value="NJC32880.1"/>
    <property type="molecule type" value="Genomic_DNA"/>
</dbReference>
<dbReference type="PANTHER" id="PTHR43664">
    <property type="entry name" value="MONOAMINE OXIDASE-RELATED"/>
    <property type="match status" value="1"/>
</dbReference>
<evidence type="ECO:0000259" key="1">
    <source>
        <dbReference type="Pfam" id="PF13452"/>
    </source>
</evidence>
<feature type="domain" description="FAS1-like dehydratase" evidence="1">
    <location>
        <begin position="19"/>
        <end position="140"/>
    </location>
</feature>
<dbReference type="Pfam" id="PF13452">
    <property type="entry name" value="FAS1_DH_region"/>
    <property type="match status" value="1"/>
</dbReference>
<dbReference type="InterPro" id="IPR052342">
    <property type="entry name" value="MCH/BMMD"/>
</dbReference>
<comment type="caution">
    <text evidence="2">The sequence shown here is derived from an EMBL/GenBank/DDBJ whole genome shotgun (WGS) entry which is preliminary data.</text>
</comment>
<dbReference type="Gene3D" id="3.10.129.10">
    <property type="entry name" value="Hotdog Thioesterase"/>
    <property type="match status" value="1"/>
</dbReference>
<evidence type="ECO:0000313" key="2">
    <source>
        <dbReference type="EMBL" id="NJC32880.1"/>
    </source>
</evidence>
<dbReference type="SUPFAM" id="SSF54637">
    <property type="entry name" value="Thioesterase/thiol ester dehydrase-isomerase"/>
    <property type="match status" value="1"/>
</dbReference>
<name>A0ABX0XI32_9SPHN</name>
<proteinExistence type="predicted"/>
<sequence>MTDLPRIAQGRYFDELTAGDRFRTHRRTITEADLVAFINAAGMLEQIFIDAEHGGAMGGRPVPAALTYCFIEGLQMQSFVQGTGLALLEVSTKVKAPVRVGDTIWAIIAVSAVRATSKGNRGIVSFDVDVLNQDETVVMTYTVTRMMAGNPARTA</sequence>
<dbReference type="Proteomes" id="UP000734218">
    <property type="component" value="Unassembled WGS sequence"/>
</dbReference>
<dbReference type="InterPro" id="IPR039569">
    <property type="entry name" value="FAS1-like_DH_region"/>
</dbReference>
<keyword evidence="3" id="KW-1185">Reference proteome</keyword>
<dbReference type="PANTHER" id="PTHR43664:SF1">
    <property type="entry name" value="BETA-METHYLMALYL-COA DEHYDRATASE"/>
    <property type="match status" value="1"/>
</dbReference>
<reference evidence="2 3" key="1">
    <citation type="submission" date="2020-03" db="EMBL/GenBank/DDBJ databases">
        <title>Genomic Encyclopedia of Type Strains, Phase IV (KMG-IV): sequencing the most valuable type-strain genomes for metagenomic binning, comparative biology and taxonomic classification.</title>
        <authorList>
            <person name="Goeker M."/>
        </authorList>
    </citation>
    <scope>NUCLEOTIDE SEQUENCE [LARGE SCALE GENOMIC DNA]</scope>
    <source>
        <strain evidence="2 3">DSM 27651</strain>
    </source>
</reference>
<gene>
    <name evidence="2" type="ORF">GGR88_000354</name>
</gene>
<dbReference type="RefSeq" id="WP_167952385.1">
    <property type="nucleotide sequence ID" value="NZ_JAATJE010000001.1"/>
</dbReference>
<evidence type="ECO:0000313" key="3">
    <source>
        <dbReference type="Proteomes" id="UP000734218"/>
    </source>
</evidence>
<protein>
    <submittedName>
        <fullName evidence="2">Acyl dehydratase</fullName>
    </submittedName>
</protein>